<dbReference type="InterPro" id="IPR000014">
    <property type="entry name" value="PAS"/>
</dbReference>
<dbReference type="PANTHER" id="PTHR32071">
    <property type="entry name" value="TRANSCRIPTIONAL REGULATORY PROTEIN"/>
    <property type="match status" value="1"/>
</dbReference>
<dbReference type="STRING" id="1121393.SAMN02745216_02448"/>
<dbReference type="SMART" id="SM00382">
    <property type="entry name" value="AAA"/>
    <property type="match status" value="1"/>
</dbReference>
<evidence type="ECO:0000256" key="1">
    <source>
        <dbReference type="ARBA" id="ARBA00022741"/>
    </source>
</evidence>
<dbReference type="PROSITE" id="PS50045">
    <property type="entry name" value="SIGMA54_INTERACT_4"/>
    <property type="match status" value="1"/>
</dbReference>
<evidence type="ECO:0000259" key="7">
    <source>
        <dbReference type="PROSITE" id="PS50113"/>
    </source>
</evidence>
<name>A0A1M6MUW5_9BACT</name>
<dbReference type="GO" id="GO:0006355">
    <property type="term" value="P:regulation of DNA-templated transcription"/>
    <property type="evidence" value="ECO:0007669"/>
    <property type="project" value="InterPro"/>
</dbReference>
<evidence type="ECO:0000313" key="9">
    <source>
        <dbReference type="Proteomes" id="UP000183994"/>
    </source>
</evidence>
<evidence type="ECO:0000313" key="8">
    <source>
        <dbReference type="EMBL" id="SHJ87216.1"/>
    </source>
</evidence>
<dbReference type="Pfam" id="PF13426">
    <property type="entry name" value="PAS_9"/>
    <property type="match status" value="1"/>
</dbReference>
<dbReference type="SUPFAM" id="SSF52540">
    <property type="entry name" value="P-loop containing nucleoside triphosphate hydrolases"/>
    <property type="match status" value="1"/>
</dbReference>
<dbReference type="Pfam" id="PF25601">
    <property type="entry name" value="AAA_lid_14"/>
    <property type="match status" value="1"/>
</dbReference>
<dbReference type="Pfam" id="PF02954">
    <property type="entry name" value="HTH_8"/>
    <property type="match status" value="1"/>
</dbReference>
<dbReference type="CDD" id="cd00009">
    <property type="entry name" value="AAA"/>
    <property type="match status" value="1"/>
</dbReference>
<dbReference type="Gene3D" id="3.30.450.20">
    <property type="entry name" value="PAS domain"/>
    <property type="match status" value="1"/>
</dbReference>
<reference evidence="9" key="1">
    <citation type="submission" date="2016-11" db="EMBL/GenBank/DDBJ databases">
        <authorList>
            <person name="Varghese N."/>
            <person name="Submissions S."/>
        </authorList>
    </citation>
    <scope>NUCLEOTIDE SEQUENCE [LARGE SCALE GENOMIC DNA]</scope>
    <source>
        <strain evidence="9">DSM 16219</strain>
    </source>
</reference>
<dbReference type="InterPro" id="IPR025662">
    <property type="entry name" value="Sigma_54_int_dom_ATP-bd_1"/>
</dbReference>
<dbReference type="SUPFAM" id="SSF55785">
    <property type="entry name" value="PYP-like sensor domain (PAS domain)"/>
    <property type="match status" value="1"/>
</dbReference>
<organism evidence="8 9">
    <name type="scientific">Desulfatibacillum alkenivorans DSM 16219</name>
    <dbReference type="NCBI Taxonomy" id="1121393"/>
    <lineage>
        <taxon>Bacteria</taxon>
        <taxon>Pseudomonadati</taxon>
        <taxon>Thermodesulfobacteriota</taxon>
        <taxon>Desulfobacteria</taxon>
        <taxon>Desulfobacterales</taxon>
        <taxon>Desulfatibacillaceae</taxon>
        <taxon>Desulfatibacillum</taxon>
    </lineage>
</organism>
<dbReference type="Gene3D" id="1.10.10.60">
    <property type="entry name" value="Homeodomain-like"/>
    <property type="match status" value="1"/>
</dbReference>
<feature type="domain" description="Sigma-54 factor interaction" evidence="5">
    <location>
        <begin position="148"/>
        <end position="377"/>
    </location>
</feature>
<dbReference type="InterPro" id="IPR002078">
    <property type="entry name" value="Sigma_54_int"/>
</dbReference>
<evidence type="ECO:0000259" key="6">
    <source>
        <dbReference type="PROSITE" id="PS50112"/>
    </source>
</evidence>
<dbReference type="InterPro" id="IPR003593">
    <property type="entry name" value="AAA+_ATPase"/>
</dbReference>
<dbReference type="InterPro" id="IPR058031">
    <property type="entry name" value="AAA_lid_NorR"/>
</dbReference>
<evidence type="ECO:0000256" key="2">
    <source>
        <dbReference type="ARBA" id="ARBA00022840"/>
    </source>
</evidence>
<evidence type="ECO:0000259" key="5">
    <source>
        <dbReference type="PROSITE" id="PS50045"/>
    </source>
</evidence>
<dbReference type="GO" id="GO:0043565">
    <property type="term" value="F:sequence-specific DNA binding"/>
    <property type="evidence" value="ECO:0007669"/>
    <property type="project" value="InterPro"/>
</dbReference>
<feature type="domain" description="PAS" evidence="6">
    <location>
        <begin position="11"/>
        <end position="52"/>
    </location>
</feature>
<dbReference type="Gene3D" id="1.10.8.60">
    <property type="match status" value="1"/>
</dbReference>
<dbReference type="InterPro" id="IPR009057">
    <property type="entry name" value="Homeodomain-like_sf"/>
</dbReference>
<dbReference type="RefSeq" id="WP_073476122.1">
    <property type="nucleotide sequence ID" value="NZ_FQZU01000013.1"/>
</dbReference>
<accession>A0A1M6MUW5</accession>
<keyword evidence="3" id="KW-0805">Transcription regulation</keyword>
<dbReference type="InterPro" id="IPR035965">
    <property type="entry name" value="PAS-like_dom_sf"/>
</dbReference>
<dbReference type="OrthoDB" id="5413348at2"/>
<evidence type="ECO:0000256" key="4">
    <source>
        <dbReference type="ARBA" id="ARBA00023163"/>
    </source>
</evidence>
<evidence type="ECO:0000256" key="3">
    <source>
        <dbReference type="ARBA" id="ARBA00023015"/>
    </source>
</evidence>
<dbReference type="Proteomes" id="UP000183994">
    <property type="component" value="Unassembled WGS sequence"/>
</dbReference>
<dbReference type="SMART" id="SM00091">
    <property type="entry name" value="PAS"/>
    <property type="match status" value="1"/>
</dbReference>
<dbReference type="Pfam" id="PF00158">
    <property type="entry name" value="Sigma54_activat"/>
    <property type="match status" value="1"/>
</dbReference>
<feature type="domain" description="PAC" evidence="7">
    <location>
        <begin position="82"/>
        <end position="134"/>
    </location>
</feature>
<dbReference type="GO" id="GO:0005524">
    <property type="term" value="F:ATP binding"/>
    <property type="evidence" value="ECO:0007669"/>
    <property type="project" value="UniProtKB-KW"/>
</dbReference>
<dbReference type="InterPro" id="IPR000700">
    <property type="entry name" value="PAS-assoc_C"/>
</dbReference>
<dbReference type="SUPFAM" id="SSF46689">
    <property type="entry name" value="Homeodomain-like"/>
    <property type="match status" value="1"/>
</dbReference>
<dbReference type="NCBIfam" id="TIGR00229">
    <property type="entry name" value="sensory_box"/>
    <property type="match status" value="1"/>
</dbReference>
<sequence length="465" mass="51363">MNSSDLNLYWKTVVDTIQDGVMIVSPEGTIISVNKGFETITGYSQSEVLGQSCTLLGCSSCEIARNAEGCHWCVMFKHGRLRRQRCALIRKDGTPVRIVKNASVLKDGEGQIIGAVETITDITDLTTKESLIASYRQELDAQDRFYGMIGASAPMQALFELIRNAGQSDAPVIIFGESGTGKELIAKAIHEAGSRSRSPYIKVNCAALNESLLESELFGHVKGSFTGAHRDREGRFEAADKGDIFLDEIGDLPLSTQVKLLRVLEEKVVERVGDHRPIQVDVRIISATNRDLQALIAKGEFREDFFYRINVIPLRAPSLRERKEDIPLLARSFFNRIRMKSGKDIQGISREAMDALVNYNWPGNVRELKSALEFAFVSCHEELIEPRHLPAPIAAQPDCAPPQPFPLHSRGPGGATLDQVKKTRLIEALTSARGNQSEAARILGISRTSVWAQAKRYGVNPADYA</sequence>
<dbReference type="PROSITE" id="PS50113">
    <property type="entry name" value="PAC"/>
    <property type="match status" value="1"/>
</dbReference>
<dbReference type="AlphaFoldDB" id="A0A1M6MUW5"/>
<gene>
    <name evidence="8" type="ORF">SAMN02745216_02448</name>
</gene>
<keyword evidence="9" id="KW-1185">Reference proteome</keyword>
<dbReference type="InterPro" id="IPR027417">
    <property type="entry name" value="P-loop_NTPase"/>
</dbReference>
<dbReference type="EMBL" id="FQZU01000013">
    <property type="protein sequence ID" value="SHJ87216.1"/>
    <property type="molecule type" value="Genomic_DNA"/>
</dbReference>
<dbReference type="CDD" id="cd00130">
    <property type="entry name" value="PAS"/>
    <property type="match status" value="1"/>
</dbReference>
<dbReference type="PRINTS" id="PR01590">
    <property type="entry name" value="HTHFIS"/>
</dbReference>
<keyword evidence="4" id="KW-0804">Transcription</keyword>
<proteinExistence type="predicted"/>
<dbReference type="SMART" id="SM00086">
    <property type="entry name" value="PAC"/>
    <property type="match status" value="1"/>
</dbReference>
<dbReference type="PROSITE" id="PS00675">
    <property type="entry name" value="SIGMA54_INTERACT_1"/>
    <property type="match status" value="1"/>
</dbReference>
<protein>
    <submittedName>
        <fullName evidence="8">PAS domain S-box-containing protein</fullName>
    </submittedName>
</protein>
<dbReference type="PROSITE" id="PS50112">
    <property type="entry name" value="PAS"/>
    <property type="match status" value="1"/>
</dbReference>
<keyword evidence="1" id="KW-0547">Nucleotide-binding</keyword>
<keyword evidence="2" id="KW-0067">ATP-binding</keyword>
<dbReference type="InterPro" id="IPR002197">
    <property type="entry name" value="HTH_Fis"/>
</dbReference>
<dbReference type="InterPro" id="IPR001610">
    <property type="entry name" value="PAC"/>
</dbReference>
<dbReference type="FunFam" id="3.40.50.300:FF:000006">
    <property type="entry name" value="DNA-binding transcriptional regulator NtrC"/>
    <property type="match status" value="1"/>
</dbReference>
<dbReference type="Gene3D" id="3.40.50.300">
    <property type="entry name" value="P-loop containing nucleotide triphosphate hydrolases"/>
    <property type="match status" value="1"/>
</dbReference>